<name>A0A0N5AY49_9BILA</name>
<dbReference type="WBParaSite" id="SMUV_0000988501-mRNA-1">
    <property type="protein sequence ID" value="SMUV_0000988501-mRNA-1"/>
    <property type="gene ID" value="SMUV_0000988501"/>
</dbReference>
<evidence type="ECO:0000313" key="1">
    <source>
        <dbReference type="Proteomes" id="UP000046393"/>
    </source>
</evidence>
<keyword evidence="1" id="KW-1185">Reference proteome</keyword>
<organism evidence="1 2">
    <name type="scientific">Syphacia muris</name>
    <dbReference type="NCBI Taxonomy" id="451379"/>
    <lineage>
        <taxon>Eukaryota</taxon>
        <taxon>Metazoa</taxon>
        <taxon>Ecdysozoa</taxon>
        <taxon>Nematoda</taxon>
        <taxon>Chromadorea</taxon>
        <taxon>Rhabditida</taxon>
        <taxon>Spirurina</taxon>
        <taxon>Oxyuridomorpha</taxon>
        <taxon>Oxyuroidea</taxon>
        <taxon>Oxyuridae</taxon>
        <taxon>Syphacia</taxon>
    </lineage>
</organism>
<dbReference type="AlphaFoldDB" id="A0A0N5AY49"/>
<evidence type="ECO:0000313" key="2">
    <source>
        <dbReference type="WBParaSite" id="SMUV_0000988501-mRNA-1"/>
    </source>
</evidence>
<proteinExistence type="predicted"/>
<dbReference type="Proteomes" id="UP000046393">
    <property type="component" value="Unplaced"/>
</dbReference>
<reference evidence="2" key="1">
    <citation type="submission" date="2017-02" db="UniProtKB">
        <authorList>
            <consortium name="WormBaseParasite"/>
        </authorList>
    </citation>
    <scope>IDENTIFICATION</scope>
</reference>
<protein>
    <submittedName>
        <fullName evidence="2">UDP-N-acetylmuramyl peptide synthase</fullName>
    </submittedName>
</protein>
<accession>A0A0N5AY49</accession>
<sequence length="205" mass="23263">MVNEVLASTSDYSIFDLAEDAGFLLLNPSDLVFESNNSSINYYDYIISVARSASDTYQLYLAKLNQQTNVEWYESAQLPKKMLSGYDLPDNEITLAIIAVLTWKAQISKHKVLCLINSLPGDDQPMLQALKKTLDKLGCSHHVICFEKQYSVARITVHQCSMRLRVMMCEHRTQISSPPARAIREARCLLSPNFNPLCYLFLPFS</sequence>